<dbReference type="PANTHER" id="PTHR30450:SF1">
    <property type="entry name" value="D-METHIONINE TRANSPORT SYSTEM PERMEASE PROTEIN METI-RELATED"/>
    <property type="match status" value="1"/>
</dbReference>
<comment type="subcellular location">
    <subcellularLocation>
        <location evidence="1 8">Cell membrane</location>
        <topology evidence="1 8">Multi-pass membrane protein</topology>
    </subcellularLocation>
</comment>
<evidence type="ECO:0000256" key="3">
    <source>
        <dbReference type="ARBA" id="ARBA00022448"/>
    </source>
</evidence>
<accession>A0A943EI94</accession>
<dbReference type="SUPFAM" id="SSF161098">
    <property type="entry name" value="MetI-like"/>
    <property type="match status" value="1"/>
</dbReference>
<protein>
    <submittedName>
        <fullName evidence="10">ABC transporter permease</fullName>
    </submittedName>
</protein>
<keyword evidence="5 8" id="KW-0812">Transmembrane</keyword>
<proteinExistence type="inferred from homology"/>
<evidence type="ECO:0000256" key="4">
    <source>
        <dbReference type="ARBA" id="ARBA00022475"/>
    </source>
</evidence>
<dbReference type="CDD" id="cd06261">
    <property type="entry name" value="TM_PBP2"/>
    <property type="match status" value="1"/>
</dbReference>
<dbReference type="GO" id="GO:0005886">
    <property type="term" value="C:plasma membrane"/>
    <property type="evidence" value="ECO:0007669"/>
    <property type="project" value="UniProtKB-SubCell"/>
</dbReference>
<name>A0A943EI94_9FIRM</name>
<dbReference type="EMBL" id="JAGZCZ010000011">
    <property type="protein sequence ID" value="MBS5520333.1"/>
    <property type="molecule type" value="Genomic_DNA"/>
</dbReference>
<evidence type="ECO:0000313" key="11">
    <source>
        <dbReference type="Proteomes" id="UP000754226"/>
    </source>
</evidence>
<dbReference type="Gene3D" id="1.10.3720.10">
    <property type="entry name" value="MetI-like"/>
    <property type="match status" value="1"/>
</dbReference>
<feature type="transmembrane region" description="Helical" evidence="8">
    <location>
        <begin position="20"/>
        <end position="40"/>
    </location>
</feature>
<organism evidence="10 11">
    <name type="scientific">Acidaminococcus intestini</name>
    <dbReference type="NCBI Taxonomy" id="187327"/>
    <lineage>
        <taxon>Bacteria</taxon>
        <taxon>Bacillati</taxon>
        <taxon>Bacillota</taxon>
        <taxon>Negativicutes</taxon>
        <taxon>Acidaminococcales</taxon>
        <taxon>Acidaminococcaceae</taxon>
        <taxon>Acidaminococcus</taxon>
    </lineage>
</organism>
<keyword evidence="7 8" id="KW-0472">Membrane</keyword>
<comment type="caution">
    <text evidence="10">The sequence shown here is derived from an EMBL/GenBank/DDBJ whole genome shotgun (WGS) entry which is preliminary data.</text>
</comment>
<dbReference type="Pfam" id="PF00528">
    <property type="entry name" value="BPD_transp_1"/>
    <property type="match status" value="1"/>
</dbReference>
<feature type="transmembrane region" description="Helical" evidence="8">
    <location>
        <begin position="145"/>
        <end position="168"/>
    </location>
</feature>
<evidence type="ECO:0000313" key="10">
    <source>
        <dbReference type="EMBL" id="MBS5520333.1"/>
    </source>
</evidence>
<feature type="transmembrane region" description="Helical" evidence="8">
    <location>
        <begin position="188"/>
        <end position="210"/>
    </location>
</feature>
<gene>
    <name evidence="10" type="ORF">KHX13_08485</name>
</gene>
<dbReference type="InterPro" id="IPR035906">
    <property type="entry name" value="MetI-like_sf"/>
</dbReference>
<dbReference type="InterPro" id="IPR051322">
    <property type="entry name" value="AA_ABC_Transporter_Permease"/>
</dbReference>
<keyword evidence="4" id="KW-1003">Cell membrane</keyword>
<evidence type="ECO:0000256" key="1">
    <source>
        <dbReference type="ARBA" id="ARBA00004651"/>
    </source>
</evidence>
<dbReference type="InterPro" id="IPR000515">
    <property type="entry name" value="MetI-like"/>
</dbReference>
<dbReference type="GO" id="GO:0048473">
    <property type="term" value="P:D-methionine transmembrane transport"/>
    <property type="evidence" value="ECO:0007669"/>
    <property type="project" value="TreeGrafter"/>
</dbReference>
<dbReference type="PANTHER" id="PTHR30450">
    <property type="entry name" value="ABC TRANSPORTER PERMEASE"/>
    <property type="match status" value="1"/>
</dbReference>
<keyword evidence="6 8" id="KW-1133">Transmembrane helix</keyword>
<evidence type="ECO:0000256" key="8">
    <source>
        <dbReference type="RuleBase" id="RU363032"/>
    </source>
</evidence>
<dbReference type="PROSITE" id="PS50928">
    <property type="entry name" value="ABC_TM1"/>
    <property type="match status" value="1"/>
</dbReference>
<sequence>MSSSMIQMLIKSLGETCYMVFLSAALATLCGMPLGVILTVTREGHILENKGINRVLGAVVNATRSTPFIILMVAIIPLTRIIVGSSIGTTAAIVPLTISATPFIARIIESSLLEVDPGVIEAAESMGASPFQIIWKVLLPESMHAIVLGVTLAIISLIGSSAMAGALGGGGLGDLAIRYGYQRFQADTMAATVVILIALVQLVQSVGNHISAKLNKTKMQ</sequence>
<comment type="similarity">
    <text evidence="2">Belongs to the binding-protein-dependent transport system permease family. CysTW subfamily.</text>
</comment>
<keyword evidence="3 8" id="KW-0813">Transport</keyword>
<evidence type="ECO:0000256" key="5">
    <source>
        <dbReference type="ARBA" id="ARBA00022692"/>
    </source>
</evidence>
<reference evidence="10" key="1">
    <citation type="submission" date="2021-02" db="EMBL/GenBank/DDBJ databases">
        <title>Infant gut strain persistence is associated with maternal origin, phylogeny, and functional potential including surface adhesion and iron acquisition.</title>
        <authorList>
            <person name="Lou Y.C."/>
        </authorList>
    </citation>
    <scope>NUCLEOTIDE SEQUENCE</scope>
    <source>
        <strain evidence="10">L3_106_000M1_dasL3_106_000M1_concoct_15</strain>
    </source>
</reference>
<dbReference type="Proteomes" id="UP000754226">
    <property type="component" value="Unassembled WGS sequence"/>
</dbReference>
<feature type="domain" description="ABC transmembrane type-1" evidence="9">
    <location>
        <begin position="13"/>
        <end position="207"/>
    </location>
</feature>
<evidence type="ECO:0000256" key="2">
    <source>
        <dbReference type="ARBA" id="ARBA00007069"/>
    </source>
</evidence>
<dbReference type="FunFam" id="1.10.3720.10:FF:000002">
    <property type="entry name" value="D-methionine ABC transporter permease MetI"/>
    <property type="match status" value="1"/>
</dbReference>
<evidence type="ECO:0000256" key="7">
    <source>
        <dbReference type="ARBA" id="ARBA00023136"/>
    </source>
</evidence>
<feature type="transmembrane region" description="Helical" evidence="8">
    <location>
        <begin position="52"/>
        <end position="76"/>
    </location>
</feature>
<dbReference type="AlphaFoldDB" id="A0A943EI94"/>
<evidence type="ECO:0000259" key="9">
    <source>
        <dbReference type="PROSITE" id="PS50928"/>
    </source>
</evidence>
<dbReference type="NCBIfam" id="NF008049">
    <property type="entry name" value="PRK10782.1"/>
    <property type="match status" value="1"/>
</dbReference>
<evidence type="ECO:0000256" key="6">
    <source>
        <dbReference type="ARBA" id="ARBA00022989"/>
    </source>
</evidence>